<evidence type="ECO:0000313" key="3">
    <source>
        <dbReference type="Proteomes" id="UP001165083"/>
    </source>
</evidence>
<reference evidence="2" key="1">
    <citation type="submission" date="2023-04" db="EMBL/GenBank/DDBJ databases">
        <title>Phytophthora lilii NBRC 32176.</title>
        <authorList>
            <person name="Ichikawa N."/>
            <person name="Sato H."/>
            <person name="Tonouchi N."/>
        </authorList>
    </citation>
    <scope>NUCLEOTIDE SEQUENCE</scope>
    <source>
        <strain evidence="2">NBRC 32176</strain>
    </source>
</reference>
<dbReference type="Proteomes" id="UP001165083">
    <property type="component" value="Unassembled WGS sequence"/>
</dbReference>
<comment type="caution">
    <text evidence="2">The sequence shown here is derived from an EMBL/GenBank/DDBJ whole genome shotgun (WGS) entry which is preliminary data.</text>
</comment>
<name>A0A9W6U9C0_9STRA</name>
<feature type="region of interest" description="Disordered" evidence="1">
    <location>
        <begin position="1"/>
        <end position="95"/>
    </location>
</feature>
<gene>
    <name evidence="2" type="ORF">Plil01_001348400</name>
</gene>
<evidence type="ECO:0000313" key="2">
    <source>
        <dbReference type="EMBL" id="GMF31541.1"/>
    </source>
</evidence>
<keyword evidence="3" id="KW-1185">Reference proteome</keyword>
<organism evidence="2 3">
    <name type="scientific">Phytophthora lilii</name>
    <dbReference type="NCBI Taxonomy" id="2077276"/>
    <lineage>
        <taxon>Eukaryota</taxon>
        <taxon>Sar</taxon>
        <taxon>Stramenopiles</taxon>
        <taxon>Oomycota</taxon>
        <taxon>Peronosporomycetes</taxon>
        <taxon>Peronosporales</taxon>
        <taxon>Peronosporaceae</taxon>
        <taxon>Phytophthora</taxon>
    </lineage>
</organism>
<evidence type="ECO:0000256" key="1">
    <source>
        <dbReference type="SAM" id="MobiDB-lite"/>
    </source>
</evidence>
<protein>
    <submittedName>
        <fullName evidence="2">Unnamed protein product</fullName>
    </submittedName>
</protein>
<dbReference type="AlphaFoldDB" id="A0A9W6U9C0"/>
<feature type="compositionally biased region" description="Low complexity" evidence="1">
    <location>
        <begin position="80"/>
        <end position="95"/>
    </location>
</feature>
<accession>A0A9W6U9C0</accession>
<proteinExistence type="predicted"/>
<sequence length="95" mass="10772">MRSPASRSREVHASPREDVAVPATNQQQEAIEEINAEDLNHKAGGETQTQQELERPPSRPLTGKRTWRTASQLANRGRRSSLQLPRQQQLDCECR</sequence>
<feature type="compositionally biased region" description="Basic and acidic residues" evidence="1">
    <location>
        <begin position="7"/>
        <end position="19"/>
    </location>
</feature>
<dbReference type="EMBL" id="BSXW01000913">
    <property type="protein sequence ID" value="GMF31541.1"/>
    <property type="molecule type" value="Genomic_DNA"/>
</dbReference>